<evidence type="ECO:0000313" key="1">
    <source>
        <dbReference type="EMBL" id="MEK8034995.1"/>
    </source>
</evidence>
<sequence length="114" mass="12563">MEVPISFTVWAKVSPEMREKAISFVRLQHVFPSEIELRKAVSAAIRIDRQMQISAPLGYGAAHGLASALGPEFSDLTYCQEGYWPASSAGFCQVHNFYFGGCLGCHVCSGFFRP</sequence>
<dbReference type="EMBL" id="JBBUTG010000048">
    <property type="protein sequence ID" value="MEK8034995.1"/>
    <property type="molecule type" value="Genomic_DNA"/>
</dbReference>
<proteinExistence type="predicted"/>
<gene>
    <name evidence="1" type="ORF">AACH06_29620</name>
</gene>
<organism evidence="1 2">
    <name type="scientific">Ideonella lacteola</name>
    <dbReference type="NCBI Taxonomy" id="2984193"/>
    <lineage>
        <taxon>Bacteria</taxon>
        <taxon>Pseudomonadati</taxon>
        <taxon>Pseudomonadota</taxon>
        <taxon>Betaproteobacteria</taxon>
        <taxon>Burkholderiales</taxon>
        <taxon>Sphaerotilaceae</taxon>
        <taxon>Ideonella</taxon>
    </lineage>
</organism>
<comment type="caution">
    <text evidence="1">The sequence shown here is derived from an EMBL/GenBank/DDBJ whole genome shotgun (WGS) entry which is preliminary data.</text>
</comment>
<dbReference type="Proteomes" id="UP001371218">
    <property type="component" value="Unassembled WGS sequence"/>
</dbReference>
<name>A0ABU9C1R0_9BURK</name>
<evidence type="ECO:0000313" key="2">
    <source>
        <dbReference type="Proteomes" id="UP001371218"/>
    </source>
</evidence>
<dbReference type="RefSeq" id="WP_341429430.1">
    <property type="nucleotide sequence ID" value="NZ_JBBUTG010000048.1"/>
</dbReference>
<accession>A0ABU9C1R0</accession>
<keyword evidence="2" id="KW-1185">Reference proteome</keyword>
<protein>
    <submittedName>
        <fullName evidence="1">Uncharacterized protein</fullName>
    </submittedName>
</protein>
<reference evidence="1 2" key="1">
    <citation type="submission" date="2024-04" db="EMBL/GenBank/DDBJ databases">
        <title>Novel species of the genus Ideonella isolated from streams.</title>
        <authorList>
            <person name="Lu H."/>
        </authorList>
    </citation>
    <scope>NUCLEOTIDE SEQUENCE [LARGE SCALE GENOMIC DNA]</scope>
    <source>
        <strain evidence="1 2">DXS29W</strain>
    </source>
</reference>